<feature type="transmembrane region" description="Helical" evidence="1">
    <location>
        <begin position="12"/>
        <end position="34"/>
    </location>
</feature>
<protein>
    <submittedName>
        <fullName evidence="2">Swarming motility protein SwrC</fullName>
    </submittedName>
</protein>
<feature type="transmembrane region" description="Helical" evidence="1">
    <location>
        <begin position="357"/>
        <end position="377"/>
    </location>
</feature>
<keyword evidence="1" id="KW-0472">Membrane</keyword>
<dbReference type="Pfam" id="PF00873">
    <property type="entry name" value="ACR_tran"/>
    <property type="match status" value="1"/>
</dbReference>
<feature type="transmembrane region" description="Helical" evidence="1">
    <location>
        <begin position="532"/>
        <end position="552"/>
    </location>
</feature>
<keyword evidence="3" id="KW-1185">Reference proteome</keyword>
<feature type="transmembrane region" description="Helical" evidence="1">
    <location>
        <begin position="959"/>
        <end position="978"/>
    </location>
</feature>
<dbReference type="PANTHER" id="PTHR32063:SF0">
    <property type="entry name" value="SWARMING MOTILITY PROTEIN SWRC"/>
    <property type="match status" value="1"/>
</dbReference>
<dbReference type="Gene3D" id="3.30.70.1440">
    <property type="entry name" value="Multidrug efflux transporter AcrB pore domain"/>
    <property type="match status" value="1"/>
</dbReference>
<proteinExistence type="predicted"/>
<evidence type="ECO:0000256" key="1">
    <source>
        <dbReference type="SAM" id="Phobius"/>
    </source>
</evidence>
<dbReference type="Gene3D" id="3.30.2090.10">
    <property type="entry name" value="Multidrug efflux transporter AcrB TolC docking domain, DN and DC subdomains"/>
    <property type="match status" value="2"/>
</dbReference>
<dbReference type="SUPFAM" id="SSF82866">
    <property type="entry name" value="Multidrug efflux transporter AcrB transmembrane domain"/>
    <property type="match status" value="2"/>
</dbReference>
<keyword evidence="1" id="KW-0812">Transmembrane</keyword>
<dbReference type="KEGG" id="kme:H0A61_01171"/>
<feature type="transmembrane region" description="Helical" evidence="1">
    <location>
        <begin position="331"/>
        <end position="350"/>
    </location>
</feature>
<keyword evidence="1" id="KW-1133">Transmembrane helix</keyword>
<feature type="transmembrane region" description="Helical" evidence="1">
    <location>
        <begin position="857"/>
        <end position="876"/>
    </location>
</feature>
<feature type="transmembrane region" description="Helical" evidence="1">
    <location>
        <begin position="883"/>
        <end position="907"/>
    </location>
</feature>
<feature type="transmembrane region" description="Helical" evidence="1">
    <location>
        <begin position="383"/>
        <end position="408"/>
    </location>
</feature>
<dbReference type="Proteomes" id="UP000662904">
    <property type="component" value="Chromosome"/>
</dbReference>
<dbReference type="PANTHER" id="PTHR32063">
    <property type="match status" value="1"/>
</dbReference>
<dbReference type="InterPro" id="IPR001036">
    <property type="entry name" value="Acrflvin-R"/>
</dbReference>
<evidence type="ECO:0000313" key="2">
    <source>
        <dbReference type="EMBL" id="QSQ08826.1"/>
    </source>
</evidence>
<sequence length="1041" mass="114432">MKLPSYAVDRPVTTFMVVLMVIILGVVSLGRLTIDLFPNITFPAAVVVTTYEGVGPKEIESLVTRPIEEALGTVQNVKNITSSSQMGVSMVVAEFNWGTDIDFASLQMREKVDLYKRMFPSGVDSPMIFKFDPAMMPIMYFGISGDMDQAGLKAFAEDVVKNRLERLEGVASVELSGGLVREIQIVVDHEKLKGYNLSLNQVIQALQAENLNLPGGKVDDGKKELVVRTVGEFTDIDEIKDIVINTSQGISVPLRDIADVRDTFKDVETFARMNGKPSVGISVQKQTDHNTVRVANRINEELKRIQAEHPEVQVYTVFDQSDFIKKVINSLVQNGIMGAFLAVLILLIFLRNFRTTLIISTAIPISVIATFILIHFAGLTLNIMSLGGLALGIGMLVDNSIVVLENIFRFRQEGYSRIDAAKAAAEEVGTAVIASTLTTAAVFLPIVYVEGLASVLFKEMALTVSFSLFASLIVSLTLIPVMSSKILKVSGADEMVKRGIMNRVFILWQNFFDDLTQKYAQLLRWSIRHRKLVLAAAAGAFVLSFAFVPFIGMEFIPKMDVGTFNVEVEMPTGTRLLETDEVFREIEDYLAGIPEVESIFVSGGMTGGMNFSSGSEVGVARVKLVPRAERKRSTNEIIEQVRQRLIEIPDAEIKVQAQDSTTWGFGGGAPISIEIKGDDLNRLKEIAEEVAHKVSKVEGTREVESSTREGKPEVQVKVNRQKAASFGLSAYQVASSVEAAVQGKVATRYKISGDEIDIRVRLDRDSASTLSDLGQITITSPAGFQVPLEDVADLVIEEGPRVINRKNQVRLVTVTSQIAGRDLGSITRDIQAGLRNLVVPEGYQIEFGGENKEMVDAFMNLLLALVLAVLLVYMILASQFESLLHPFTIMFSVPLAFIGVSLGLFITRRTLNVVSFIGIIMLSGIVVNNAIVLVDYINTLRRRGMDRDEAIFKAGPIRLRPILMTTLTTILAMLPLAINLGEGAEVRTPLATVVIGGLTFSTLLTLVIVPVIYTVFDDIGKRILPFLRRRISREEPRKEGV</sequence>
<feature type="transmembrane region" description="Helical" evidence="1">
    <location>
        <begin position="990"/>
        <end position="1016"/>
    </location>
</feature>
<feature type="transmembrane region" description="Helical" evidence="1">
    <location>
        <begin position="913"/>
        <end position="938"/>
    </location>
</feature>
<name>A0A8A0RNP1_9FIRM</name>
<accession>A0A8A0RNP1</accession>
<dbReference type="Gene3D" id="3.30.70.1430">
    <property type="entry name" value="Multidrug efflux transporter AcrB pore domain"/>
    <property type="match status" value="2"/>
</dbReference>
<feature type="transmembrane region" description="Helical" evidence="1">
    <location>
        <begin position="460"/>
        <end position="481"/>
    </location>
</feature>
<organism evidence="2 3">
    <name type="scientific">Koleobacter methoxysyntrophicus</name>
    <dbReference type="NCBI Taxonomy" id="2751313"/>
    <lineage>
        <taxon>Bacteria</taxon>
        <taxon>Bacillati</taxon>
        <taxon>Bacillota</taxon>
        <taxon>Clostridia</taxon>
        <taxon>Koleobacterales</taxon>
        <taxon>Koleobacteraceae</taxon>
        <taxon>Koleobacter</taxon>
    </lineage>
</organism>
<dbReference type="GO" id="GO:0042910">
    <property type="term" value="F:xenobiotic transmembrane transporter activity"/>
    <property type="evidence" value="ECO:0007669"/>
    <property type="project" value="TreeGrafter"/>
</dbReference>
<dbReference type="GO" id="GO:0005886">
    <property type="term" value="C:plasma membrane"/>
    <property type="evidence" value="ECO:0007669"/>
    <property type="project" value="TreeGrafter"/>
</dbReference>
<evidence type="ECO:0000313" key="3">
    <source>
        <dbReference type="Proteomes" id="UP000662904"/>
    </source>
</evidence>
<dbReference type="SUPFAM" id="SSF82714">
    <property type="entry name" value="Multidrug efflux transporter AcrB TolC docking domain, DN and DC subdomains"/>
    <property type="match status" value="2"/>
</dbReference>
<reference evidence="2" key="1">
    <citation type="submission" date="2020-07" db="EMBL/GenBank/DDBJ databases">
        <title>Koleobacter methoxysyntrophicus gen. nov., sp. nov., a novel anaerobic bacterium isolated from deep subsurface oil field and proposal of Koleobacterales ord. nov. in the phylum Firmicutes.</title>
        <authorList>
            <person name="Sakamoto S."/>
            <person name="Tamaki H."/>
        </authorList>
    </citation>
    <scope>NUCLEOTIDE SEQUENCE</scope>
    <source>
        <strain evidence="2">NRmbB1</strain>
    </source>
</reference>
<dbReference type="SUPFAM" id="SSF82693">
    <property type="entry name" value="Multidrug efflux transporter AcrB pore domain, PN1, PN2, PC1 and PC2 subdomains"/>
    <property type="match status" value="3"/>
</dbReference>
<dbReference type="InterPro" id="IPR027463">
    <property type="entry name" value="AcrB_DN_DC_subdom"/>
</dbReference>
<dbReference type="Gene3D" id="3.30.70.1320">
    <property type="entry name" value="Multidrug efflux transporter AcrB pore domain like"/>
    <property type="match status" value="1"/>
</dbReference>
<dbReference type="EMBL" id="CP059066">
    <property type="protein sequence ID" value="QSQ08826.1"/>
    <property type="molecule type" value="Genomic_DNA"/>
</dbReference>
<dbReference type="Gene3D" id="1.20.1640.10">
    <property type="entry name" value="Multidrug efflux transporter AcrB transmembrane domain"/>
    <property type="match status" value="2"/>
</dbReference>
<feature type="transmembrane region" description="Helical" evidence="1">
    <location>
        <begin position="428"/>
        <end position="448"/>
    </location>
</feature>
<dbReference type="RefSeq" id="WP_206709030.1">
    <property type="nucleotide sequence ID" value="NZ_CP059066.1"/>
</dbReference>
<dbReference type="AlphaFoldDB" id="A0A8A0RNP1"/>
<dbReference type="PRINTS" id="PR00702">
    <property type="entry name" value="ACRIFLAVINRP"/>
</dbReference>
<gene>
    <name evidence="2" type="primary">swrC</name>
    <name evidence="2" type="ORF">H0A61_01171</name>
</gene>